<feature type="region of interest" description="Disordered" evidence="1">
    <location>
        <begin position="1"/>
        <end position="107"/>
    </location>
</feature>
<dbReference type="AlphaFoldDB" id="A0A8H6XTE4"/>
<name>A0A8H6XTE4_9AGAR</name>
<accession>A0A8H6XTE4</accession>
<evidence type="ECO:0000256" key="1">
    <source>
        <dbReference type="SAM" id="MobiDB-lite"/>
    </source>
</evidence>
<gene>
    <name evidence="3" type="ORF">MVEN_01620600</name>
</gene>
<comment type="caution">
    <text evidence="3">The sequence shown here is derived from an EMBL/GenBank/DDBJ whole genome shotgun (WGS) entry which is preliminary data.</text>
</comment>
<evidence type="ECO:0000259" key="2">
    <source>
        <dbReference type="Pfam" id="PF07727"/>
    </source>
</evidence>
<proteinExistence type="predicted"/>
<evidence type="ECO:0000313" key="3">
    <source>
        <dbReference type="EMBL" id="KAF7345980.1"/>
    </source>
</evidence>
<keyword evidence="4" id="KW-1185">Reference proteome</keyword>
<dbReference type="OrthoDB" id="3059190at2759"/>
<dbReference type="Proteomes" id="UP000620124">
    <property type="component" value="Unassembled WGS sequence"/>
</dbReference>
<reference evidence="3" key="1">
    <citation type="submission" date="2020-05" db="EMBL/GenBank/DDBJ databases">
        <title>Mycena genomes resolve the evolution of fungal bioluminescence.</title>
        <authorList>
            <person name="Tsai I.J."/>
        </authorList>
    </citation>
    <scope>NUCLEOTIDE SEQUENCE</scope>
    <source>
        <strain evidence="3">CCC161011</strain>
    </source>
</reference>
<dbReference type="EMBL" id="JACAZI010000013">
    <property type="protein sequence ID" value="KAF7345980.1"/>
    <property type="molecule type" value="Genomic_DNA"/>
</dbReference>
<dbReference type="InterPro" id="IPR013103">
    <property type="entry name" value="RVT_2"/>
</dbReference>
<feature type="domain" description="Reverse transcriptase Ty1/copia-type" evidence="2">
    <location>
        <begin position="182"/>
        <end position="255"/>
    </location>
</feature>
<organism evidence="3 4">
    <name type="scientific">Mycena venus</name>
    <dbReference type="NCBI Taxonomy" id="2733690"/>
    <lineage>
        <taxon>Eukaryota</taxon>
        <taxon>Fungi</taxon>
        <taxon>Dikarya</taxon>
        <taxon>Basidiomycota</taxon>
        <taxon>Agaricomycotina</taxon>
        <taxon>Agaricomycetes</taxon>
        <taxon>Agaricomycetidae</taxon>
        <taxon>Agaricales</taxon>
        <taxon>Marasmiineae</taxon>
        <taxon>Mycenaceae</taxon>
        <taxon>Mycena</taxon>
    </lineage>
</organism>
<protein>
    <submittedName>
        <fullName evidence="3">Retrovirus-related Pol polyprotein from transposon TNT 1-94</fullName>
    </submittedName>
</protein>
<evidence type="ECO:0000313" key="4">
    <source>
        <dbReference type="Proteomes" id="UP000620124"/>
    </source>
</evidence>
<sequence>MHQTPVQPAAIPLPTTPKTSPARTPPVTPPNSSTLLPASPSVDKLMRDLARTDPLGADFEAPEEAPAGRAQRVRRPSAYVRDLQSGAGVTSNRPSDPGVPRGLRAPAVPKTVEEDAAEMMARASVSEDWEMVDILEHGLVAATSNSEALDPSSLEEAKKRPDWLHWEAAIKAELGALKAAGTWNIVERPDSGRNVVDAKWVLGIKKNAAGEIEKYKARLVARGFIQVHGIDYYETFAPTAKLASIRLILATAARND</sequence>
<dbReference type="Pfam" id="PF07727">
    <property type="entry name" value="RVT_2"/>
    <property type="match status" value="1"/>
</dbReference>